<dbReference type="PRINTS" id="PR00800">
    <property type="entry name" value="YHDCRBOXLASE"/>
</dbReference>
<evidence type="ECO:0000256" key="2">
    <source>
        <dbReference type="ARBA" id="ARBA00009533"/>
    </source>
</evidence>
<keyword evidence="3" id="KW-0210">Decarboxylase</keyword>
<dbReference type="InterPro" id="IPR002129">
    <property type="entry name" value="PyrdxlP-dep_de-COase"/>
</dbReference>
<evidence type="ECO:0000256" key="1">
    <source>
        <dbReference type="ARBA" id="ARBA00001933"/>
    </source>
</evidence>
<evidence type="ECO:0000313" key="7">
    <source>
        <dbReference type="EMBL" id="GHO51804.1"/>
    </source>
</evidence>
<dbReference type="EMBL" id="BNJG01000001">
    <property type="protein sequence ID" value="GHO51804.1"/>
    <property type="molecule type" value="Genomic_DNA"/>
</dbReference>
<gene>
    <name evidence="7" type="ORF">KSB_02790</name>
</gene>
<dbReference type="RefSeq" id="WP_201368776.1">
    <property type="nucleotide sequence ID" value="NZ_BNJG01000001.1"/>
</dbReference>
<keyword evidence="5 6" id="KW-0456">Lyase</keyword>
<dbReference type="PANTHER" id="PTHR11999">
    <property type="entry name" value="GROUP II PYRIDOXAL-5-PHOSPHATE DECARBOXYLASE"/>
    <property type="match status" value="1"/>
</dbReference>
<dbReference type="Proteomes" id="UP000654345">
    <property type="component" value="Unassembled WGS sequence"/>
</dbReference>
<dbReference type="InterPro" id="IPR010977">
    <property type="entry name" value="Aromatic_deC"/>
</dbReference>
<name>A0ABQ3UGH5_9CHLR</name>
<organism evidence="7 8">
    <name type="scientific">Ktedonobacter robiniae</name>
    <dbReference type="NCBI Taxonomy" id="2778365"/>
    <lineage>
        <taxon>Bacteria</taxon>
        <taxon>Bacillati</taxon>
        <taxon>Chloroflexota</taxon>
        <taxon>Ktedonobacteria</taxon>
        <taxon>Ktedonobacterales</taxon>
        <taxon>Ktedonobacteraceae</taxon>
        <taxon>Ktedonobacter</taxon>
    </lineage>
</organism>
<keyword evidence="4 6" id="KW-0663">Pyridoxal phosphate</keyword>
<evidence type="ECO:0000256" key="6">
    <source>
        <dbReference type="RuleBase" id="RU000382"/>
    </source>
</evidence>
<proteinExistence type="inferred from homology"/>
<dbReference type="PANTHER" id="PTHR11999:SF70">
    <property type="entry name" value="MIP05841P"/>
    <property type="match status" value="1"/>
</dbReference>
<dbReference type="Gene3D" id="3.40.640.10">
    <property type="entry name" value="Type I PLP-dependent aspartate aminotransferase-like (Major domain)"/>
    <property type="match status" value="1"/>
</dbReference>
<dbReference type="Gene3D" id="1.20.1340.10">
    <property type="entry name" value="dopa decarboxylase, N-terminal domain"/>
    <property type="match status" value="1"/>
</dbReference>
<evidence type="ECO:0000256" key="3">
    <source>
        <dbReference type="ARBA" id="ARBA00022793"/>
    </source>
</evidence>
<comment type="similarity">
    <text evidence="2 6">Belongs to the group II decarboxylase family.</text>
</comment>
<dbReference type="SUPFAM" id="SSF53383">
    <property type="entry name" value="PLP-dependent transferases"/>
    <property type="match status" value="1"/>
</dbReference>
<dbReference type="InterPro" id="IPR015424">
    <property type="entry name" value="PyrdxlP-dep_Trfase"/>
</dbReference>
<dbReference type="InterPro" id="IPR015422">
    <property type="entry name" value="PyrdxlP-dep_Trfase_small"/>
</dbReference>
<comment type="cofactor">
    <cofactor evidence="1 6">
        <name>pyridoxal 5'-phosphate</name>
        <dbReference type="ChEBI" id="CHEBI:597326"/>
    </cofactor>
</comment>
<evidence type="ECO:0000256" key="5">
    <source>
        <dbReference type="ARBA" id="ARBA00023239"/>
    </source>
</evidence>
<keyword evidence="8" id="KW-1185">Reference proteome</keyword>
<sequence length="493" mass="54045">MSDSFASPLVDDLVTFRRLGHLAVDMAADYLETVRERPVFAPMTPDERRELLTLDLSEEGIPPEELLAIIRDRLFTYPMGNGHPRFFGWVNSPPALPGIIAEFLAAALNPSCAGGDHAATYLEYSVIRWLMELIDFPQEKSMGLFVSGASMATLTCLAAARFWAAKEAGWNVRERGLQAQNPDLVLYLSEEGHGCIRKAAEMLGLGSNALHLIPTDSTFRMDVAALRAAIQADRAAGRQPFCVAASAGTVNTGAIDPLSLLADMCAEESLWLHVDGAYGAVGKVDPQVAPLFDGIERAQSVAIDPHKWLSVPVECGCALVSDKHLLRETFSLVPPYLQLEEGKGFANLPWFSEYGFQQTRGFRALKVWMVLQTTGRQGLVQRIQHHNALAQHLASLIDAAPDFELLAPVTLSIVCFRYLPLELKGDEEGIEQMNRALVPLLQLAGEAFLTSTVLHGQFALRACILHDATTPDDLRILLESVRHAAALSRKQEQ</sequence>
<evidence type="ECO:0000313" key="8">
    <source>
        <dbReference type="Proteomes" id="UP000654345"/>
    </source>
</evidence>
<protein>
    <submittedName>
        <fullName evidence="7">Amino acid decarboxylase</fullName>
    </submittedName>
</protein>
<reference evidence="7 8" key="1">
    <citation type="journal article" date="2021" name="Int. J. Syst. Evol. Microbiol.">
        <title>Reticulibacter mediterranei gen. nov., sp. nov., within the new family Reticulibacteraceae fam. nov., and Ktedonospora formicarum gen. nov., sp. nov., Ktedonobacter robiniae sp. nov., Dictyobacter formicarum sp. nov. and Dictyobacter arantiisoli sp. nov., belonging to the class Ktedonobacteria.</title>
        <authorList>
            <person name="Yabe S."/>
            <person name="Zheng Y."/>
            <person name="Wang C.M."/>
            <person name="Sakai Y."/>
            <person name="Abe K."/>
            <person name="Yokota A."/>
            <person name="Donadio S."/>
            <person name="Cavaletti L."/>
            <person name="Monciardini P."/>
        </authorList>
    </citation>
    <scope>NUCLEOTIDE SEQUENCE [LARGE SCALE GENOMIC DNA]</scope>
    <source>
        <strain evidence="7 8">SOSP1-30</strain>
    </source>
</reference>
<comment type="caution">
    <text evidence="7">The sequence shown here is derived from an EMBL/GenBank/DDBJ whole genome shotgun (WGS) entry which is preliminary data.</text>
</comment>
<dbReference type="Gene3D" id="3.90.1150.10">
    <property type="entry name" value="Aspartate Aminotransferase, domain 1"/>
    <property type="match status" value="1"/>
</dbReference>
<dbReference type="InterPro" id="IPR015421">
    <property type="entry name" value="PyrdxlP-dep_Trfase_major"/>
</dbReference>
<dbReference type="Pfam" id="PF00282">
    <property type="entry name" value="Pyridoxal_deC"/>
    <property type="match status" value="1"/>
</dbReference>
<evidence type="ECO:0000256" key="4">
    <source>
        <dbReference type="ARBA" id="ARBA00022898"/>
    </source>
</evidence>
<accession>A0ABQ3UGH5</accession>